<reference evidence="6" key="4">
    <citation type="submission" date="2023-12" db="EMBL/GenBank/DDBJ databases">
        <authorList>
            <person name="Sun Q."/>
            <person name="Inoue M."/>
        </authorList>
    </citation>
    <scope>NUCLEOTIDE SEQUENCE</scope>
    <source>
        <strain evidence="6">JCM 10664</strain>
    </source>
</reference>
<dbReference type="InterPro" id="IPR012309">
    <property type="entry name" value="DNA_ligase_ATP-dep_C"/>
</dbReference>
<dbReference type="EC" id="6.5.1.1" evidence="2"/>
<dbReference type="PROSITE" id="PS00697">
    <property type="entry name" value="DNA_LIGASE_A1"/>
    <property type="match status" value="1"/>
</dbReference>
<dbReference type="InterPro" id="IPR014146">
    <property type="entry name" value="LigD_ligase_dom"/>
</dbReference>
<keyword evidence="9" id="KW-1185">Reference proteome</keyword>
<dbReference type="InterPro" id="IPR050191">
    <property type="entry name" value="ATP-dep_DNA_ligase"/>
</dbReference>
<comment type="catalytic activity">
    <reaction evidence="4">
        <text>ATP + (deoxyribonucleotide)n-3'-hydroxyl + 5'-phospho-(deoxyribonucleotide)m = (deoxyribonucleotide)n+m + AMP + diphosphate.</text>
        <dbReference type="EC" id="6.5.1.1"/>
    </reaction>
</comment>
<sequence length="317" mass="34524">MAAVPGMPGWLRRGPMLPTAGPPPVGSGWAVEIKWDGVRVLVVSGPVGLRVISRNGRDMTSSFPELAALTEVLGGRRAVLDGEIVVLGSGGQPDFSRLQARVHRDRPTTALLRDVPVRLYAFDLLHLDGVDLLAEPYVDRRDHLDAVGLEHGPVHVPDCYTDIPPVKMLAVAREHHLEGIVAKRLTSRYAPGTRSPEWIKTTIRRSTEVTVGGWVPGTGAHRHVLGALLVGVRDDRGRLRYAGHVGTGFAERDRAVFAAGLDELARTTSPFTDPVPPEFAAAARWVEPLVVAEVEFREWTAGGHLRHPSFRRIVVPS</sequence>
<feature type="domain" description="ATP-dependent DNA ligase family profile" evidence="5">
    <location>
        <begin position="110"/>
        <end position="234"/>
    </location>
</feature>
<dbReference type="PROSITE" id="PS50160">
    <property type="entry name" value="DNA_LIGASE_A3"/>
    <property type="match status" value="1"/>
</dbReference>
<dbReference type="NCBIfam" id="TIGR02779">
    <property type="entry name" value="NHEJ_ligase_lig"/>
    <property type="match status" value="1"/>
</dbReference>
<dbReference type="GO" id="GO:0006310">
    <property type="term" value="P:DNA recombination"/>
    <property type="evidence" value="ECO:0007669"/>
    <property type="project" value="InterPro"/>
</dbReference>
<dbReference type="CDD" id="cd07971">
    <property type="entry name" value="OBF_DNA_ligase_LigD"/>
    <property type="match status" value="1"/>
</dbReference>
<evidence type="ECO:0000256" key="4">
    <source>
        <dbReference type="ARBA" id="ARBA00034003"/>
    </source>
</evidence>
<dbReference type="CDD" id="cd07906">
    <property type="entry name" value="Adenylation_DNA_ligase_LigD_LigC"/>
    <property type="match status" value="1"/>
</dbReference>
<dbReference type="Gene3D" id="3.30.1490.70">
    <property type="match status" value="1"/>
</dbReference>
<keyword evidence="3 7" id="KW-0436">Ligase</keyword>
<evidence type="ECO:0000313" key="7">
    <source>
        <dbReference type="EMBL" id="GGJ01420.1"/>
    </source>
</evidence>
<evidence type="ECO:0000256" key="1">
    <source>
        <dbReference type="ARBA" id="ARBA00007572"/>
    </source>
</evidence>
<reference evidence="7 8" key="1">
    <citation type="journal article" date="2014" name="Int. J. Syst. Evol. Microbiol.">
        <title>Complete genome sequence of Corynebacterium casei LMG S-19264T (=DSM 44701T), isolated from a smear-ripened cheese.</title>
        <authorList>
            <consortium name="US DOE Joint Genome Institute (JGI-PGF)"/>
            <person name="Walter F."/>
            <person name="Albersmeier A."/>
            <person name="Kalinowski J."/>
            <person name="Ruckert C."/>
        </authorList>
    </citation>
    <scope>NUCLEOTIDE SEQUENCE [LARGE SCALE GENOMIC DNA]</scope>
    <source>
        <strain evidence="7 8">CGMCC 4.7206</strain>
    </source>
</reference>
<dbReference type="EMBL" id="BMMT01000018">
    <property type="protein sequence ID" value="GGJ01420.1"/>
    <property type="molecule type" value="Genomic_DNA"/>
</dbReference>
<evidence type="ECO:0000313" key="9">
    <source>
        <dbReference type="Proteomes" id="UP001500220"/>
    </source>
</evidence>
<dbReference type="Pfam" id="PF04679">
    <property type="entry name" value="DNA_ligase_A_C"/>
    <property type="match status" value="1"/>
</dbReference>
<comment type="similarity">
    <text evidence="1">Belongs to the ATP-dependent DNA ligase family.</text>
</comment>
<proteinExistence type="inferred from homology"/>
<dbReference type="SUPFAM" id="SSF56091">
    <property type="entry name" value="DNA ligase/mRNA capping enzyme, catalytic domain"/>
    <property type="match status" value="1"/>
</dbReference>
<dbReference type="GO" id="GO:0006281">
    <property type="term" value="P:DNA repair"/>
    <property type="evidence" value="ECO:0007669"/>
    <property type="project" value="InterPro"/>
</dbReference>
<comment type="caution">
    <text evidence="7">The sequence shown here is derived from an EMBL/GenBank/DDBJ whole genome shotgun (WGS) entry which is preliminary data.</text>
</comment>
<dbReference type="PANTHER" id="PTHR45674">
    <property type="entry name" value="DNA LIGASE 1/3 FAMILY MEMBER"/>
    <property type="match status" value="1"/>
</dbReference>
<reference evidence="7" key="3">
    <citation type="submission" date="2020-09" db="EMBL/GenBank/DDBJ databases">
        <authorList>
            <person name="Sun Q."/>
            <person name="Zhou Y."/>
        </authorList>
    </citation>
    <scope>NUCLEOTIDE SEQUENCE</scope>
    <source>
        <strain evidence="7">CGMCC 4.7206</strain>
    </source>
</reference>
<dbReference type="InterPro" id="IPR012310">
    <property type="entry name" value="DNA_ligase_ATP-dep_cent"/>
</dbReference>
<gene>
    <name evidence="6" type="ORF">GCM10009545_09440</name>
    <name evidence="7" type="ORF">GCM10011581_43280</name>
</gene>
<dbReference type="GO" id="GO:0005524">
    <property type="term" value="F:ATP binding"/>
    <property type="evidence" value="ECO:0007669"/>
    <property type="project" value="InterPro"/>
</dbReference>
<protein>
    <recommendedName>
        <fullName evidence="2">DNA ligase (ATP)</fullName>
        <ecNumber evidence="2">6.5.1.1</ecNumber>
    </recommendedName>
</protein>
<dbReference type="EMBL" id="BAAAHC010000003">
    <property type="protein sequence ID" value="GAA0509454.1"/>
    <property type="molecule type" value="Genomic_DNA"/>
</dbReference>
<accession>A0A917NHF2</accession>
<evidence type="ECO:0000313" key="6">
    <source>
        <dbReference type="EMBL" id="GAA0509454.1"/>
    </source>
</evidence>
<dbReference type="PANTHER" id="PTHR45674:SF4">
    <property type="entry name" value="DNA LIGASE 1"/>
    <property type="match status" value="1"/>
</dbReference>
<dbReference type="AlphaFoldDB" id="A0A917NHF2"/>
<name>A0A917NHF2_9PSEU</name>
<organism evidence="7 8">
    <name type="scientific">Saccharopolyspora thermophila</name>
    <dbReference type="NCBI Taxonomy" id="89367"/>
    <lineage>
        <taxon>Bacteria</taxon>
        <taxon>Bacillati</taxon>
        <taxon>Actinomycetota</taxon>
        <taxon>Actinomycetes</taxon>
        <taxon>Pseudonocardiales</taxon>
        <taxon>Pseudonocardiaceae</taxon>
        <taxon>Saccharopolyspora</taxon>
    </lineage>
</organism>
<dbReference type="Pfam" id="PF01068">
    <property type="entry name" value="DNA_ligase_A_M"/>
    <property type="match status" value="1"/>
</dbReference>
<dbReference type="Proteomes" id="UP001500220">
    <property type="component" value="Unassembled WGS sequence"/>
</dbReference>
<dbReference type="InterPro" id="IPR016059">
    <property type="entry name" value="DNA_ligase_ATP-dep_CS"/>
</dbReference>
<dbReference type="GO" id="GO:0003910">
    <property type="term" value="F:DNA ligase (ATP) activity"/>
    <property type="evidence" value="ECO:0007669"/>
    <property type="project" value="UniProtKB-EC"/>
</dbReference>
<evidence type="ECO:0000256" key="2">
    <source>
        <dbReference type="ARBA" id="ARBA00012727"/>
    </source>
</evidence>
<dbReference type="SUPFAM" id="SSF50249">
    <property type="entry name" value="Nucleic acid-binding proteins"/>
    <property type="match status" value="1"/>
</dbReference>
<dbReference type="Gene3D" id="3.30.470.30">
    <property type="entry name" value="DNA ligase/mRNA capping enzyme"/>
    <property type="match status" value="1"/>
</dbReference>
<evidence type="ECO:0000256" key="3">
    <source>
        <dbReference type="ARBA" id="ARBA00022598"/>
    </source>
</evidence>
<evidence type="ECO:0000313" key="8">
    <source>
        <dbReference type="Proteomes" id="UP000597989"/>
    </source>
</evidence>
<dbReference type="Gene3D" id="2.40.50.140">
    <property type="entry name" value="Nucleic acid-binding proteins"/>
    <property type="match status" value="1"/>
</dbReference>
<evidence type="ECO:0000259" key="5">
    <source>
        <dbReference type="PROSITE" id="PS50160"/>
    </source>
</evidence>
<dbReference type="InterPro" id="IPR012340">
    <property type="entry name" value="NA-bd_OB-fold"/>
</dbReference>
<reference evidence="6 9" key="2">
    <citation type="journal article" date="2019" name="Int. J. Syst. Evol. Microbiol.">
        <title>The Global Catalogue of Microorganisms (GCM) 10K type strain sequencing project: providing services to taxonomists for standard genome sequencing and annotation.</title>
        <authorList>
            <consortium name="The Broad Institute Genomics Platform"/>
            <consortium name="The Broad Institute Genome Sequencing Center for Infectious Disease"/>
            <person name="Wu L."/>
            <person name="Ma J."/>
        </authorList>
    </citation>
    <scope>NUCLEOTIDE SEQUENCE [LARGE SCALE GENOMIC DNA]</scope>
    <source>
        <strain evidence="6 9">JCM 10664</strain>
    </source>
</reference>
<dbReference type="Proteomes" id="UP000597989">
    <property type="component" value="Unassembled WGS sequence"/>
</dbReference>